<dbReference type="PANTHER" id="PTHR38340:SF1">
    <property type="entry name" value="S-LAYER PROTEIN"/>
    <property type="match status" value="1"/>
</dbReference>
<dbReference type="InterPro" id="IPR018511">
    <property type="entry name" value="Hemolysin-typ_Ca-bd_CS"/>
</dbReference>
<dbReference type="PANTHER" id="PTHR38340">
    <property type="entry name" value="S-LAYER PROTEIN"/>
    <property type="match status" value="1"/>
</dbReference>
<evidence type="ECO:0000256" key="7">
    <source>
        <dbReference type="ARBA" id="ARBA00023136"/>
    </source>
</evidence>
<organism evidence="9 10">
    <name type="scientific">Arboricoccus pini</name>
    <dbReference type="NCBI Taxonomy" id="1963835"/>
    <lineage>
        <taxon>Bacteria</taxon>
        <taxon>Pseudomonadati</taxon>
        <taxon>Pseudomonadota</taxon>
        <taxon>Alphaproteobacteria</taxon>
        <taxon>Geminicoccales</taxon>
        <taxon>Geminicoccaceae</taxon>
        <taxon>Arboricoccus</taxon>
    </lineage>
</organism>
<dbReference type="PRINTS" id="PR01488">
    <property type="entry name" value="RTXTOXINA"/>
</dbReference>
<feature type="region of interest" description="Disordered" evidence="8">
    <location>
        <begin position="70"/>
        <end position="94"/>
    </location>
</feature>
<accession>A0A212QXI7</accession>
<evidence type="ECO:0000313" key="9">
    <source>
        <dbReference type="EMBL" id="SNB64454.1"/>
    </source>
</evidence>
<dbReference type="InterPro" id="IPR001343">
    <property type="entry name" value="Hemolysn_Ca-bd"/>
</dbReference>
<keyword evidence="3" id="KW-0964">Secreted</keyword>
<evidence type="ECO:0000256" key="3">
    <source>
        <dbReference type="ARBA" id="ARBA00022525"/>
    </source>
</evidence>
<dbReference type="Gene3D" id="2.150.10.10">
    <property type="entry name" value="Serralysin-like metalloprotease, C-terminal"/>
    <property type="match status" value="9"/>
</dbReference>
<keyword evidence="6" id="KW-0843">Virulence</keyword>
<reference evidence="9 10" key="1">
    <citation type="submission" date="2017-06" db="EMBL/GenBank/DDBJ databases">
        <authorList>
            <person name="Kim H.J."/>
            <person name="Triplett B.A."/>
        </authorList>
    </citation>
    <scope>NUCLEOTIDE SEQUENCE [LARGE SCALE GENOMIC DNA]</scope>
    <source>
        <strain evidence="9 10">B29T1</strain>
    </source>
</reference>
<evidence type="ECO:0000256" key="6">
    <source>
        <dbReference type="ARBA" id="ARBA00023026"/>
    </source>
</evidence>
<keyword evidence="7" id="KW-0472">Membrane</keyword>
<feature type="compositionally biased region" description="Low complexity" evidence="8">
    <location>
        <begin position="1666"/>
        <end position="1677"/>
    </location>
</feature>
<dbReference type="PRINTS" id="PR00313">
    <property type="entry name" value="CABNDNGRPT"/>
</dbReference>
<evidence type="ECO:0000256" key="4">
    <source>
        <dbReference type="ARBA" id="ARBA00022656"/>
    </source>
</evidence>
<dbReference type="GO" id="GO:0090729">
    <property type="term" value="F:toxin activity"/>
    <property type="evidence" value="ECO:0007669"/>
    <property type="project" value="UniProtKB-KW"/>
</dbReference>
<dbReference type="Proteomes" id="UP000197065">
    <property type="component" value="Unassembled WGS sequence"/>
</dbReference>
<proteinExistence type="predicted"/>
<dbReference type="GO" id="GO:0005509">
    <property type="term" value="F:calcium ion binding"/>
    <property type="evidence" value="ECO:0007669"/>
    <property type="project" value="InterPro"/>
</dbReference>
<dbReference type="Pfam" id="PF00353">
    <property type="entry name" value="HemolysinCabind"/>
    <property type="match status" value="13"/>
</dbReference>
<dbReference type="OrthoDB" id="5485153at2"/>
<dbReference type="EMBL" id="FYEH01000004">
    <property type="protein sequence ID" value="SNB64454.1"/>
    <property type="molecule type" value="Genomic_DNA"/>
</dbReference>
<dbReference type="PROSITE" id="PS00330">
    <property type="entry name" value="HEMOLYSIN_CALCIUM"/>
    <property type="match status" value="6"/>
</dbReference>
<dbReference type="SUPFAM" id="SSF51120">
    <property type="entry name" value="beta-Roll"/>
    <property type="match status" value="7"/>
</dbReference>
<evidence type="ECO:0000256" key="1">
    <source>
        <dbReference type="ARBA" id="ARBA00004370"/>
    </source>
</evidence>
<keyword evidence="4" id="KW-0800">Toxin</keyword>
<evidence type="ECO:0000256" key="2">
    <source>
        <dbReference type="ARBA" id="ARBA00004613"/>
    </source>
</evidence>
<dbReference type="InterPro" id="IPR011049">
    <property type="entry name" value="Serralysin-like_metalloprot_C"/>
</dbReference>
<dbReference type="GO" id="GO:0016020">
    <property type="term" value="C:membrane"/>
    <property type="evidence" value="ECO:0007669"/>
    <property type="project" value="UniProtKB-SubCell"/>
</dbReference>
<evidence type="ECO:0000313" key="10">
    <source>
        <dbReference type="Proteomes" id="UP000197065"/>
    </source>
</evidence>
<comment type="subcellular location">
    <subcellularLocation>
        <location evidence="1">Membrane</location>
    </subcellularLocation>
    <subcellularLocation>
        <location evidence="2">Secreted</location>
    </subcellularLocation>
</comment>
<keyword evidence="5" id="KW-0677">Repeat</keyword>
<gene>
    <name evidence="9" type="ORF">SAMN07250955_10486</name>
</gene>
<name>A0A212QXI7_9PROT</name>
<protein>
    <submittedName>
        <fullName evidence="9">Ca2+-binding protein, RTX toxin-related</fullName>
    </submittedName>
</protein>
<feature type="region of interest" description="Disordered" evidence="8">
    <location>
        <begin position="1"/>
        <end position="42"/>
    </location>
</feature>
<dbReference type="GO" id="GO:0005576">
    <property type="term" value="C:extracellular region"/>
    <property type="evidence" value="ECO:0007669"/>
    <property type="project" value="UniProtKB-SubCell"/>
</dbReference>
<feature type="region of interest" description="Disordered" evidence="8">
    <location>
        <begin position="1657"/>
        <end position="1677"/>
    </location>
</feature>
<sequence>MAKSGASMSAGLDAGEPSQPTAPTVPAAPGQARRPRRSAGRPYLMGPAGVSLLGVALAMFTTRAAAEAGEAASTAAPNHEPSPHPAGAEMSTTPAPAQPVVLAPAVPGALLVGSSGDVPLDVTASGQGFMIAGQADGTAAPQPVIDTGYSLAPLPLGENLGDMSIKLSASANTDVTTLALDDASGTIDGSTDASNRPSIGDVTVGGDGNDVIYGTDLADNLDGGAGDDIIYAGAGDDLVHGNVGNDIIYGQDGDDKLYGDDGNDVIHGGAGRDLLEGGEGNDQLFGEEGNDILHGGPGADILDGGSGTNILDGGEGDDVLYSHGPTDLVNGGAGNDTLVIAGDWRANAASLSSSVYGDGTVTFKMGASLAAVPAGFNTATQQVATDIENLRLEGSDNHDIWADDKANLLYGNDGANQIAAGGGDDIVHGGGGNDVLYGEAGTDYLYGDAGNDVLAGGGGYDVLYGGEGDDGFFLGLAEDGSDRIFDTEGLNTIYLPGGDAARVTIAASGVDLVIAYNGRDIATIDNYAANAAHFAGIDLGDGQGVRSFASFAAPSSGDRVVIGTTYSDTLSGGPGNDTLDGNGGSDVLQGGAGNDTYLLDATRATRGEIDTIIDSQGLNTIKISNLPATASLYAQLVGTGLEISYAYYDTSRTDPAGNAALVKKTIATLSDYVGHEANFVGIDLGNGVVSIASLPKPPIEGQYITSQWGSTLAGGDGNDVIDPTAVNGQVDSGTQLGTGQVLKGGVGDDIYILKAGNAATPAWVIDDASGQNTIRLLGDLKPSSVYVVQGSSDLDIYVGDAHVATIRDFADRAANFTGIDLGSGVVAFSSFGKPPVGDLSLTGTLGADNLMGDAGNDTLTGLGGGDILQGGAGNDTYILSPTTQAADLIVDKEGINTLKLGTSTSLVDVAKIMISPSGDDLLIAYDGRQIATIKDYALHPSAFPGLTVNGGTVANFTSFNQTLTGTTGNDVLQGGAGNDVLDGKGGSDTLQGGAGADSYVLSTTGVVTITDGQGISTLKLAGGDAGKILVSLAGSDLSILYDGAKIATIIGYASAPASFPGIDLGSGTVAFSTFRQAIAGTSGNETLTGGSGDDTLLGNGGTDTLIGDYGSDTYVLSSAGNATIIDQQGLNVLSLPGGEAGQVLVAMNGYDLVLSYDGSTIATIKNYGLHTENFAGLDLGGGVKPFASFAQYVSGTSGSDSLVGGPGNDILDGKGGVDQAVGGAGSDTYILDASGKVAITDGEGSNVLKLAGGDASKLVIALTGAALTVLYDGTAIASMADYASHPSAIAGIDLGDGAGTRVLSTFSQSLTGTTGDDTLVGGAGQDVLTGNGGTDTLKGGLGNDTYVLSVGGNATITDTDGVNLLKLTGINASKLVATAGGSDMVLAYDGTTIATIKDYVGHEANFSGIDIGSGTQAFSSFAPHDATALPTSSADITSFFTGTHVWSPSFATAFAGTAATGVDAVSYNANFGIAGYIKLAGATGTAPAGLVGTAWPVSSASIDHALLKGSDNLGLWGNAHDNLLVGNSGANVIVGGGGNDVLAGGAGNDSYYLRSTDSGIATIIDTRGTSGLDLNKVYFDGAWSKVSSALSGNDLALSYDGKQFATIKDYGSGATGITGLETADGQHDFVVTPASSVASLAKVSLLSATTSLDTGNGSDILGDQLTTTTTQGTSSATHAAAAPAGSDILSGSTPSTAEVSQAQTVSTEAANGGHATNSAAVSAINHVLDTAAVHTLSTSTDLFHPVETGATQTATHVEELHKAA</sequence>
<evidence type="ECO:0000256" key="5">
    <source>
        <dbReference type="ARBA" id="ARBA00022737"/>
    </source>
</evidence>
<keyword evidence="10" id="KW-1185">Reference proteome</keyword>
<dbReference type="InterPro" id="IPR003995">
    <property type="entry name" value="RTX_toxin_determinant-A"/>
</dbReference>
<evidence type="ECO:0000256" key="8">
    <source>
        <dbReference type="SAM" id="MobiDB-lite"/>
    </source>
</evidence>
<dbReference type="InterPro" id="IPR050557">
    <property type="entry name" value="RTX_toxin/Mannuronan_C5-epim"/>
</dbReference>